<proteinExistence type="predicted"/>
<dbReference type="EMBL" id="AP012279">
    <property type="protein sequence ID" value="BAL74685.1"/>
    <property type="molecule type" value="Genomic_DNA"/>
</dbReference>
<sequence>MLAIIPRDGSDRLARSGIDGLYSRSPFEARHWDIRERDQAISKEILLRIRDIQAVDSDDRLHTTFVHLGA</sequence>
<protein>
    <submittedName>
        <fullName evidence="1">Uncharacterized protein</fullName>
    </submittedName>
</protein>
<dbReference type="AlphaFoldDB" id="A0AAI8MAK3"/>
<evidence type="ECO:0000313" key="1">
    <source>
        <dbReference type="EMBL" id="BAL74685.1"/>
    </source>
</evidence>
<keyword evidence="2" id="KW-1185">Reference proteome</keyword>
<accession>A0AAI8MAK3</accession>
<evidence type="ECO:0000313" key="2">
    <source>
        <dbReference type="Proteomes" id="UP000007886"/>
    </source>
</evidence>
<dbReference type="KEGG" id="brs:S23_14680"/>
<name>A0AAI8MAK3_9BRAD</name>
<organism evidence="1 2">
    <name type="scientific">Bradyrhizobium cosmicum</name>
    <dbReference type="NCBI Taxonomy" id="1404864"/>
    <lineage>
        <taxon>Bacteria</taxon>
        <taxon>Pseudomonadati</taxon>
        <taxon>Pseudomonadota</taxon>
        <taxon>Alphaproteobacteria</taxon>
        <taxon>Hyphomicrobiales</taxon>
        <taxon>Nitrobacteraceae</taxon>
        <taxon>Bradyrhizobium</taxon>
    </lineage>
</organism>
<reference evidence="1 2" key="1">
    <citation type="journal article" date="2012" name="Microbes Environ.">
        <title>Complete genome sequence of Bradyrhizobium sp. S23321: insights into symbiosis evolution in soil oligotrophs.</title>
        <authorList>
            <person name="Okubo T."/>
            <person name="Tsukui T."/>
            <person name="Maita H."/>
            <person name="Okamoto S."/>
            <person name="Oshima K."/>
            <person name="Fujisawa T."/>
            <person name="Saito A."/>
            <person name="Futamata H."/>
            <person name="Hattori R."/>
            <person name="Shimomura Y."/>
            <person name="Haruta S."/>
            <person name="Morimoto S."/>
            <person name="Wang Y."/>
            <person name="Sakai Y."/>
            <person name="Hattori M."/>
            <person name="Aizawa S."/>
            <person name="Nagashima K.V.P."/>
            <person name="Masuda S."/>
            <person name="Hattori T."/>
            <person name="Yamashita A."/>
            <person name="Bao Z."/>
            <person name="Hayatsu M."/>
            <person name="Kajiya-Kanegae H."/>
            <person name="Yoshinaga I."/>
            <person name="Sakamoto K."/>
            <person name="Toyota K."/>
            <person name="Nakao M."/>
            <person name="Kohara M."/>
            <person name="Anda M."/>
            <person name="Niwa R."/>
            <person name="Jung-Hwan P."/>
            <person name="Sameshima-Saito R."/>
            <person name="Tokuda S."/>
            <person name="Yamamoto S."/>
            <person name="Yamamoto S."/>
            <person name="Yokoyama T."/>
            <person name="Akutsu T."/>
            <person name="Nakamura Y."/>
            <person name="Nakahira-Yanaka Y."/>
            <person name="Takada Hoshino Y."/>
            <person name="Hirakawa H."/>
            <person name="Mitsui H."/>
            <person name="Terasawa K."/>
            <person name="Itakura M."/>
            <person name="Sato S."/>
            <person name="Ikeda-Ohtsubo W."/>
            <person name="Sakakura N."/>
            <person name="Kaminuma E."/>
            <person name="Minamisawa K."/>
        </authorList>
    </citation>
    <scope>NUCLEOTIDE SEQUENCE [LARGE SCALE GENOMIC DNA]</scope>
    <source>
        <strain evidence="1 2">S23321</strain>
    </source>
</reference>
<gene>
    <name evidence="1" type="ORF">S23_14680</name>
</gene>
<dbReference type="Proteomes" id="UP000007886">
    <property type="component" value="Chromosome"/>
</dbReference>